<name>A0ABQ5S3H3_9CHLO</name>
<dbReference type="EMBL" id="BSDZ01000017">
    <property type="protein sequence ID" value="GLI64043.1"/>
    <property type="molecule type" value="Genomic_DNA"/>
</dbReference>
<dbReference type="InterPro" id="IPR041698">
    <property type="entry name" value="Methyltransf_25"/>
</dbReference>
<evidence type="ECO:0000313" key="7">
    <source>
        <dbReference type="Proteomes" id="UP001165090"/>
    </source>
</evidence>
<gene>
    <name evidence="6" type="ORF">VaNZ11_007204</name>
</gene>
<dbReference type="PANTHER" id="PTHR12176">
    <property type="entry name" value="SAM-DEPENDENT METHYLTRANSFERASE SUPERFAMILY PROTEIN"/>
    <property type="match status" value="1"/>
</dbReference>
<keyword evidence="2" id="KW-0489">Methyltransferase</keyword>
<dbReference type="InterPro" id="IPR051419">
    <property type="entry name" value="Lys/N-term_MeTrsfase_sf"/>
</dbReference>
<keyword evidence="4" id="KW-0511">Multifunctional enzyme</keyword>
<feature type="non-terminal residue" evidence="6">
    <location>
        <position position="1"/>
    </location>
</feature>
<evidence type="ECO:0000259" key="5">
    <source>
        <dbReference type="Pfam" id="PF13649"/>
    </source>
</evidence>
<dbReference type="Gene3D" id="3.40.50.150">
    <property type="entry name" value="Vaccinia Virus protein VP39"/>
    <property type="match status" value="1"/>
</dbReference>
<proteinExistence type="inferred from homology"/>
<dbReference type="PANTHER" id="PTHR12176:SF78">
    <property type="entry name" value="EEF1A LYSINE AND N-TERMINAL METHYLTRANSFERASE"/>
    <property type="match status" value="1"/>
</dbReference>
<comment type="similarity">
    <text evidence="1">Belongs to the methyltransferase superfamily.</text>
</comment>
<evidence type="ECO:0000256" key="1">
    <source>
        <dbReference type="ARBA" id="ARBA00008361"/>
    </source>
</evidence>
<accession>A0ABQ5S3H3</accession>
<dbReference type="Proteomes" id="UP001165090">
    <property type="component" value="Unassembled WGS sequence"/>
</dbReference>
<protein>
    <recommendedName>
        <fullName evidence="5">Methyltransferase domain-containing protein</fullName>
    </recommendedName>
</protein>
<dbReference type="Pfam" id="PF13649">
    <property type="entry name" value="Methyltransf_25"/>
    <property type="match status" value="1"/>
</dbReference>
<evidence type="ECO:0000256" key="2">
    <source>
        <dbReference type="ARBA" id="ARBA00022603"/>
    </source>
</evidence>
<comment type="caution">
    <text evidence="6">The sequence shown here is derived from an EMBL/GenBank/DDBJ whole genome shotgun (WGS) entry which is preliminary data.</text>
</comment>
<evidence type="ECO:0000256" key="4">
    <source>
        <dbReference type="ARBA" id="ARBA00023268"/>
    </source>
</evidence>
<dbReference type="SUPFAM" id="SSF53335">
    <property type="entry name" value="S-adenosyl-L-methionine-dependent methyltransferases"/>
    <property type="match status" value="1"/>
</dbReference>
<organism evidence="6 7">
    <name type="scientific">Volvox africanus</name>
    <dbReference type="NCBI Taxonomy" id="51714"/>
    <lineage>
        <taxon>Eukaryota</taxon>
        <taxon>Viridiplantae</taxon>
        <taxon>Chlorophyta</taxon>
        <taxon>core chlorophytes</taxon>
        <taxon>Chlorophyceae</taxon>
        <taxon>CS clade</taxon>
        <taxon>Chlamydomonadales</taxon>
        <taxon>Volvocaceae</taxon>
        <taxon>Volvox</taxon>
    </lineage>
</organism>
<sequence>AHGAMAQAGNDRSRIWSFERVEYWDGRYRQRLQEQANVFNERTFDWLCTYDAIRKHIDPYVREAYVALDIGCGNADFAAAISAAHPRLHITGIDYSSSLFELCGSSLGPSHRTGWLVMDARFLALRDSSFDVILDKGCLDAMCAGYDQIVLLRSWGRDITRQEEELSEAAVTSVMQLLREVERCLVPGGSMYTGMRSSRYICISYEAPGGRQQFFTSAREAGLQLTLVRTVIEEESHNYVYIFVKSLVPAALMILADGALPGANAGASAGNVDTEAMATLLPEAGEATDLQMPVASGTAAENTDLLQ</sequence>
<feature type="domain" description="Methyltransferase" evidence="5">
    <location>
        <begin position="68"/>
        <end position="140"/>
    </location>
</feature>
<evidence type="ECO:0000256" key="3">
    <source>
        <dbReference type="ARBA" id="ARBA00022679"/>
    </source>
</evidence>
<keyword evidence="3" id="KW-0808">Transferase</keyword>
<evidence type="ECO:0000313" key="6">
    <source>
        <dbReference type="EMBL" id="GLI64043.1"/>
    </source>
</evidence>
<dbReference type="CDD" id="cd02440">
    <property type="entry name" value="AdoMet_MTases"/>
    <property type="match status" value="1"/>
</dbReference>
<keyword evidence="7" id="KW-1185">Reference proteome</keyword>
<dbReference type="InterPro" id="IPR029063">
    <property type="entry name" value="SAM-dependent_MTases_sf"/>
</dbReference>
<reference evidence="6 7" key="1">
    <citation type="journal article" date="2023" name="IScience">
        <title>Expanded male sex-determining region conserved during the evolution of homothallism in the green alga Volvox.</title>
        <authorList>
            <person name="Yamamoto K."/>
            <person name="Matsuzaki R."/>
            <person name="Mahakham W."/>
            <person name="Heman W."/>
            <person name="Sekimoto H."/>
            <person name="Kawachi M."/>
            <person name="Minakuchi Y."/>
            <person name="Toyoda A."/>
            <person name="Nozaki H."/>
        </authorList>
    </citation>
    <scope>NUCLEOTIDE SEQUENCE [LARGE SCALE GENOMIC DNA]</scope>
    <source>
        <strain evidence="6 7">NIES-4468</strain>
    </source>
</reference>